<dbReference type="Pfam" id="PF20684">
    <property type="entry name" value="Fung_rhodopsin"/>
    <property type="match status" value="1"/>
</dbReference>
<feature type="region of interest" description="Disordered" evidence="6">
    <location>
        <begin position="272"/>
        <end position="358"/>
    </location>
</feature>
<organism evidence="9 10">
    <name type="scientific">Ophiobolus disseminans</name>
    <dbReference type="NCBI Taxonomy" id="1469910"/>
    <lineage>
        <taxon>Eukaryota</taxon>
        <taxon>Fungi</taxon>
        <taxon>Dikarya</taxon>
        <taxon>Ascomycota</taxon>
        <taxon>Pezizomycotina</taxon>
        <taxon>Dothideomycetes</taxon>
        <taxon>Pleosporomycetidae</taxon>
        <taxon>Pleosporales</taxon>
        <taxon>Pleosporineae</taxon>
        <taxon>Phaeosphaeriaceae</taxon>
        <taxon>Ophiobolus</taxon>
    </lineage>
</organism>
<evidence type="ECO:0000256" key="6">
    <source>
        <dbReference type="SAM" id="MobiDB-lite"/>
    </source>
</evidence>
<protein>
    <recommendedName>
        <fullName evidence="8">Rhodopsin domain-containing protein</fullName>
    </recommendedName>
</protein>
<feature type="transmembrane region" description="Helical" evidence="7">
    <location>
        <begin position="223"/>
        <end position="245"/>
    </location>
</feature>
<feature type="transmembrane region" description="Helical" evidence="7">
    <location>
        <begin position="189"/>
        <end position="211"/>
    </location>
</feature>
<evidence type="ECO:0000256" key="3">
    <source>
        <dbReference type="ARBA" id="ARBA00022989"/>
    </source>
</evidence>
<feature type="domain" description="Rhodopsin" evidence="8">
    <location>
        <begin position="21"/>
        <end position="247"/>
    </location>
</feature>
<evidence type="ECO:0000313" key="9">
    <source>
        <dbReference type="EMBL" id="KAF2831326.1"/>
    </source>
</evidence>
<gene>
    <name evidence="9" type="ORF">CC86DRAFT_390949</name>
</gene>
<dbReference type="InterPro" id="IPR049326">
    <property type="entry name" value="Rhodopsin_dom_fungi"/>
</dbReference>
<feature type="transmembrane region" description="Helical" evidence="7">
    <location>
        <begin position="97"/>
        <end position="114"/>
    </location>
</feature>
<dbReference type="OrthoDB" id="3903189at2759"/>
<evidence type="ECO:0000259" key="8">
    <source>
        <dbReference type="Pfam" id="PF20684"/>
    </source>
</evidence>
<accession>A0A6A7ADK2</accession>
<comment type="subcellular location">
    <subcellularLocation>
        <location evidence="1">Membrane</location>
        <topology evidence="1">Multi-pass membrane protein</topology>
    </subcellularLocation>
</comment>
<feature type="transmembrane region" description="Helical" evidence="7">
    <location>
        <begin position="6"/>
        <end position="25"/>
    </location>
</feature>
<comment type="similarity">
    <text evidence="5">Belongs to the SAT4 family.</text>
</comment>
<sequence>MSVLQPETGIFYGICWLVVILRLASRRLHRGAWKRLQLDDYLIIAAMLTDTVLIAVMTRVVVTSSNLIEPGQDVSNYTTAEIDSRIFGSKLVLVVEQMQIATIWLIKACLLIMYNRMTTVLPQHKIVVGTAIYVAVAFYWAVPPNSKQCSAATNHLITNAVFNISSDLIILSIPMPLLFRVRLPKKNKVILVSVFLIGAFTIVAAVLNKYYSFTNPFGTQWTIWYLRESYTAILCANLPLIYPLIQKVFRLQNWNPTSYTADANRLHRGPTAQSAQPIYAGSRPQPAHRSVRGTMRRTESQEIMGYSADEEGEHGPHFITSAIDMDDLKSPTNSSMDSPAGWKQREDMKKETDPYHVV</sequence>
<feature type="compositionally biased region" description="Basic and acidic residues" evidence="6">
    <location>
        <begin position="343"/>
        <end position="358"/>
    </location>
</feature>
<keyword evidence="4 7" id="KW-0472">Membrane</keyword>
<feature type="transmembrane region" description="Helical" evidence="7">
    <location>
        <begin position="126"/>
        <end position="142"/>
    </location>
</feature>
<evidence type="ECO:0000256" key="2">
    <source>
        <dbReference type="ARBA" id="ARBA00022692"/>
    </source>
</evidence>
<dbReference type="InterPro" id="IPR052337">
    <property type="entry name" value="SAT4-like"/>
</dbReference>
<feature type="transmembrane region" description="Helical" evidence="7">
    <location>
        <begin position="154"/>
        <end position="177"/>
    </location>
</feature>
<dbReference type="AlphaFoldDB" id="A0A6A7ADK2"/>
<keyword evidence="10" id="KW-1185">Reference proteome</keyword>
<feature type="transmembrane region" description="Helical" evidence="7">
    <location>
        <begin position="41"/>
        <end position="62"/>
    </location>
</feature>
<evidence type="ECO:0000256" key="5">
    <source>
        <dbReference type="ARBA" id="ARBA00038359"/>
    </source>
</evidence>
<dbReference type="GO" id="GO:0016020">
    <property type="term" value="C:membrane"/>
    <property type="evidence" value="ECO:0007669"/>
    <property type="project" value="UniProtKB-SubCell"/>
</dbReference>
<keyword evidence="2 7" id="KW-0812">Transmembrane</keyword>
<evidence type="ECO:0000256" key="4">
    <source>
        <dbReference type="ARBA" id="ARBA00023136"/>
    </source>
</evidence>
<dbReference type="Proteomes" id="UP000799424">
    <property type="component" value="Unassembled WGS sequence"/>
</dbReference>
<evidence type="ECO:0000256" key="1">
    <source>
        <dbReference type="ARBA" id="ARBA00004141"/>
    </source>
</evidence>
<dbReference type="PANTHER" id="PTHR33048">
    <property type="entry name" value="PTH11-LIKE INTEGRAL MEMBRANE PROTEIN (AFU_ORTHOLOGUE AFUA_5G11245)"/>
    <property type="match status" value="1"/>
</dbReference>
<evidence type="ECO:0000256" key="7">
    <source>
        <dbReference type="SAM" id="Phobius"/>
    </source>
</evidence>
<reference evidence="9" key="1">
    <citation type="journal article" date="2020" name="Stud. Mycol.">
        <title>101 Dothideomycetes genomes: a test case for predicting lifestyles and emergence of pathogens.</title>
        <authorList>
            <person name="Haridas S."/>
            <person name="Albert R."/>
            <person name="Binder M."/>
            <person name="Bloem J."/>
            <person name="Labutti K."/>
            <person name="Salamov A."/>
            <person name="Andreopoulos B."/>
            <person name="Baker S."/>
            <person name="Barry K."/>
            <person name="Bills G."/>
            <person name="Bluhm B."/>
            <person name="Cannon C."/>
            <person name="Castanera R."/>
            <person name="Culley D."/>
            <person name="Daum C."/>
            <person name="Ezra D."/>
            <person name="Gonzalez J."/>
            <person name="Henrissat B."/>
            <person name="Kuo A."/>
            <person name="Liang C."/>
            <person name="Lipzen A."/>
            <person name="Lutzoni F."/>
            <person name="Magnuson J."/>
            <person name="Mondo S."/>
            <person name="Nolan M."/>
            <person name="Ohm R."/>
            <person name="Pangilinan J."/>
            <person name="Park H.-J."/>
            <person name="Ramirez L."/>
            <person name="Alfaro M."/>
            <person name="Sun H."/>
            <person name="Tritt A."/>
            <person name="Yoshinaga Y."/>
            <person name="Zwiers L.-H."/>
            <person name="Turgeon B."/>
            <person name="Goodwin S."/>
            <person name="Spatafora J."/>
            <person name="Crous P."/>
            <person name="Grigoriev I."/>
        </authorList>
    </citation>
    <scope>NUCLEOTIDE SEQUENCE</scope>
    <source>
        <strain evidence="9">CBS 113818</strain>
    </source>
</reference>
<proteinExistence type="inferred from homology"/>
<keyword evidence="3 7" id="KW-1133">Transmembrane helix</keyword>
<name>A0A6A7ADK2_9PLEO</name>
<evidence type="ECO:0000313" key="10">
    <source>
        <dbReference type="Proteomes" id="UP000799424"/>
    </source>
</evidence>
<dbReference type="PANTHER" id="PTHR33048:SF149">
    <property type="entry name" value="UBID FAMILY DECARBOXYLASE"/>
    <property type="match status" value="1"/>
</dbReference>
<dbReference type="EMBL" id="MU006218">
    <property type="protein sequence ID" value="KAF2831326.1"/>
    <property type="molecule type" value="Genomic_DNA"/>
</dbReference>